<comment type="caution">
    <text evidence="1">The sequence shown here is derived from an EMBL/GenBank/DDBJ whole genome shotgun (WGS) entry which is preliminary data.</text>
</comment>
<gene>
    <name evidence="1" type="ORF">EVA_05066</name>
</gene>
<dbReference type="EMBL" id="AMCI01001049">
    <property type="protein sequence ID" value="EJX06824.1"/>
    <property type="molecule type" value="Genomic_DNA"/>
</dbReference>
<accession>J9GI77</accession>
<name>J9GI77_9ZZZZ</name>
<protein>
    <submittedName>
        <fullName evidence="1">Uncharacterized protein</fullName>
    </submittedName>
</protein>
<evidence type="ECO:0000313" key="1">
    <source>
        <dbReference type="EMBL" id="EJX06824.1"/>
    </source>
</evidence>
<reference evidence="1" key="1">
    <citation type="journal article" date="2012" name="PLoS ONE">
        <title>Gene sets for utilization of primary and secondary nutrition supplies in the distal gut of endangered iberian lynx.</title>
        <authorList>
            <person name="Alcaide M."/>
            <person name="Messina E."/>
            <person name="Richter M."/>
            <person name="Bargiela R."/>
            <person name="Peplies J."/>
            <person name="Huws S.A."/>
            <person name="Newbold C.J."/>
            <person name="Golyshin P.N."/>
            <person name="Simon M.A."/>
            <person name="Lopez G."/>
            <person name="Yakimov M.M."/>
            <person name="Ferrer M."/>
        </authorList>
    </citation>
    <scope>NUCLEOTIDE SEQUENCE</scope>
</reference>
<proteinExistence type="predicted"/>
<organism evidence="1">
    <name type="scientific">gut metagenome</name>
    <dbReference type="NCBI Taxonomy" id="749906"/>
    <lineage>
        <taxon>unclassified sequences</taxon>
        <taxon>metagenomes</taxon>
        <taxon>organismal metagenomes</taxon>
    </lineage>
</organism>
<sequence length="64" mass="7048">MPLKSDCHSILTDRHILIRCPKVGKSSGSATIFKPDCHHMALPVIISHIVVCPMMDRTGVVLHC</sequence>
<dbReference type="AlphaFoldDB" id="J9GI77"/>